<evidence type="ECO:0000313" key="1">
    <source>
        <dbReference type="EMBL" id="VYU17931.1"/>
    </source>
</evidence>
<name>A0A6N3CTS8_MEDGN</name>
<dbReference type="EMBL" id="CACRUK010000022">
    <property type="protein sequence ID" value="VYU17931.1"/>
    <property type="molecule type" value="Genomic_DNA"/>
</dbReference>
<gene>
    <name evidence="1" type="ORF">RGLFYP19_01641</name>
</gene>
<accession>A0A6N3CTS8</accession>
<dbReference type="AlphaFoldDB" id="A0A6N3CTS8"/>
<organism evidence="1">
    <name type="scientific">Mediterraneibacter gnavus</name>
    <name type="common">Ruminococcus gnavus</name>
    <dbReference type="NCBI Taxonomy" id="33038"/>
    <lineage>
        <taxon>Bacteria</taxon>
        <taxon>Bacillati</taxon>
        <taxon>Bacillota</taxon>
        <taxon>Clostridia</taxon>
        <taxon>Lachnospirales</taxon>
        <taxon>Lachnospiraceae</taxon>
        <taxon>Mediterraneibacter</taxon>
    </lineage>
</organism>
<sequence>MMGLFDKFFKKNVPIKEKIFEDYFTEIQADMVSICLEYVENKADKIYLYASFESNVMTPNYFYDIGGTILNKHKLNDANNGFVYDVSPDRQKACLNILMEEIKKMVNLCKEYNRPMPTEIKMIYDVNTKEFHADYKYESVYSTHKTKTAYDVVNEWMEEVKNQ</sequence>
<protein>
    <recommendedName>
        <fullName evidence="2">DUF600 domain-containing protein</fullName>
    </recommendedName>
</protein>
<proteinExistence type="predicted"/>
<evidence type="ECO:0008006" key="2">
    <source>
        <dbReference type="Google" id="ProtNLM"/>
    </source>
</evidence>
<reference evidence="1" key="1">
    <citation type="submission" date="2019-11" db="EMBL/GenBank/DDBJ databases">
        <authorList>
            <person name="Feng L."/>
        </authorList>
    </citation>
    <scope>NUCLEOTIDE SEQUENCE</scope>
    <source>
        <strain evidence="1">RgnavusLFYP19</strain>
    </source>
</reference>
<dbReference type="RefSeq" id="WP_421929950.1">
    <property type="nucleotide sequence ID" value="NZ_CACRUK010000022.1"/>
</dbReference>